<dbReference type="GO" id="GO:0005886">
    <property type="term" value="C:plasma membrane"/>
    <property type="evidence" value="ECO:0007669"/>
    <property type="project" value="UniProtKB-SubCell"/>
</dbReference>
<organism evidence="9 10">
    <name type="scientific">Paenibacillus anaericanus</name>
    <dbReference type="NCBI Taxonomy" id="170367"/>
    <lineage>
        <taxon>Bacteria</taxon>
        <taxon>Bacillati</taxon>
        <taxon>Bacillota</taxon>
        <taxon>Bacilli</taxon>
        <taxon>Bacillales</taxon>
        <taxon>Paenibacillaceae</taxon>
        <taxon>Paenibacillus</taxon>
    </lineage>
</organism>
<keyword evidence="5 7" id="KW-1133">Transmembrane helix</keyword>
<dbReference type="Proteomes" id="UP000279446">
    <property type="component" value="Unassembled WGS sequence"/>
</dbReference>
<feature type="transmembrane region" description="Helical" evidence="7">
    <location>
        <begin position="200"/>
        <end position="219"/>
    </location>
</feature>
<dbReference type="Gene3D" id="1.20.1720.10">
    <property type="entry name" value="Multidrug resistance protein D"/>
    <property type="match status" value="1"/>
</dbReference>
<evidence type="ECO:0000256" key="2">
    <source>
        <dbReference type="ARBA" id="ARBA00022448"/>
    </source>
</evidence>
<evidence type="ECO:0000259" key="8">
    <source>
        <dbReference type="PROSITE" id="PS50850"/>
    </source>
</evidence>
<dbReference type="CDD" id="cd17321">
    <property type="entry name" value="MFS_MMR_MDR_like"/>
    <property type="match status" value="1"/>
</dbReference>
<dbReference type="InterPro" id="IPR020846">
    <property type="entry name" value="MFS_dom"/>
</dbReference>
<dbReference type="SUPFAM" id="SSF103473">
    <property type="entry name" value="MFS general substrate transporter"/>
    <property type="match status" value="1"/>
</dbReference>
<comment type="subcellular location">
    <subcellularLocation>
        <location evidence="1">Cell membrane</location>
        <topology evidence="1">Multi-pass membrane protein</topology>
    </subcellularLocation>
</comment>
<feature type="transmembrane region" description="Helical" evidence="7">
    <location>
        <begin position="12"/>
        <end position="36"/>
    </location>
</feature>
<keyword evidence="3" id="KW-1003">Cell membrane</keyword>
<feature type="transmembrane region" description="Helical" evidence="7">
    <location>
        <begin position="51"/>
        <end position="68"/>
    </location>
</feature>
<gene>
    <name evidence="9" type="ORF">EJP82_27035</name>
</gene>
<comment type="caution">
    <text evidence="9">The sequence shown here is derived from an EMBL/GenBank/DDBJ whole genome shotgun (WGS) entry which is preliminary data.</text>
</comment>
<dbReference type="EMBL" id="RZNY01000055">
    <property type="protein sequence ID" value="RUT38602.1"/>
    <property type="molecule type" value="Genomic_DNA"/>
</dbReference>
<evidence type="ECO:0000256" key="4">
    <source>
        <dbReference type="ARBA" id="ARBA00022692"/>
    </source>
</evidence>
<feature type="transmembrane region" description="Helical" evidence="7">
    <location>
        <begin position="164"/>
        <end position="188"/>
    </location>
</feature>
<evidence type="ECO:0000256" key="3">
    <source>
        <dbReference type="ARBA" id="ARBA00022475"/>
    </source>
</evidence>
<feature type="transmembrane region" description="Helical" evidence="7">
    <location>
        <begin position="105"/>
        <end position="126"/>
    </location>
</feature>
<evidence type="ECO:0000256" key="6">
    <source>
        <dbReference type="ARBA" id="ARBA00023136"/>
    </source>
</evidence>
<evidence type="ECO:0000256" key="1">
    <source>
        <dbReference type="ARBA" id="ARBA00004651"/>
    </source>
</evidence>
<evidence type="ECO:0000313" key="10">
    <source>
        <dbReference type="Proteomes" id="UP000279446"/>
    </source>
</evidence>
<sequence>MSTLHLTKLQRWIVLAIVSSALFLIVVDMTVLYTVLPQLTHDLAASASEKLWIVNIYPLVMAGLLPGLGTLGDRLGHKRLFVSGLAVFGIASLIAAYAPVPYVLIAARTLLAIGAAMMMPATLSIIRTTFADEREHSLAVGIWASVSSVGAGMGPLVGGFLLEHFWWGSVFLINIPIAVLALIMAVFLIPNRKGNANKKWDLIGSIQIMIGLVGLVYAIKEISRREGSSTIALISAVIGIVAIIFFIRHQRKSSDPLIDFSLFRDSRFTTGVVTALLSSFALVGMELVVTQRLQLVLGYSPLEAGMYVVFTSIASFISGIFIGLVLHRVDKMKVQWVCLFVSGLGMGAFLLFHNGNIILQIVSLMILGAGLGGAMTTASNSIMLNVPIEKAGMAASIEEVSFELGSALSITLLGSLSTFVYTASIVLPEGLSVPPVVQDSLDEALLAAENLPTAASSTLVELAQSAFDKSFVVVLATATIILWVAAFMIRAATLRTKIKGNTHS</sequence>
<feature type="transmembrane region" description="Helical" evidence="7">
    <location>
        <begin position="470"/>
        <end position="489"/>
    </location>
</feature>
<dbReference type="Pfam" id="PF07690">
    <property type="entry name" value="MFS_1"/>
    <property type="match status" value="1"/>
</dbReference>
<feature type="transmembrane region" description="Helical" evidence="7">
    <location>
        <begin position="334"/>
        <end position="352"/>
    </location>
</feature>
<accession>A0A3S1BE50</accession>
<feature type="transmembrane region" description="Helical" evidence="7">
    <location>
        <begin position="404"/>
        <end position="427"/>
    </location>
</feature>
<feature type="transmembrane region" description="Helical" evidence="7">
    <location>
        <begin position="305"/>
        <end position="327"/>
    </location>
</feature>
<evidence type="ECO:0000256" key="7">
    <source>
        <dbReference type="SAM" id="Phobius"/>
    </source>
</evidence>
<dbReference type="PANTHER" id="PTHR42718">
    <property type="entry name" value="MAJOR FACILITATOR SUPERFAMILY MULTIDRUG TRANSPORTER MFSC"/>
    <property type="match status" value="1"/>
</dbReference>
<evidence type="ECO:0000256" key="5">
    <source>
        <dbReference type="ARBA" id="ARBA00022989"/>
    </source>
</evidence>
<feature type="transmembrane region" description="Helical" evidence="7">
    <location>
        <begin position="268"/>
        <end position="285"/>
    </location>
</feature>
<feature type="transmembrane region" description="Helical" evidence="7">
    <location>
        <begin position="358"/>
        <end position="383"/>
    </location>
</feature>
<dbReference type="PRINTS" id="PR01036">
    <property type="entry name" value="TCRTETB"/>
</dbReference>
<keyword evidence="4 7" id="KW-0812">Transmembrane</keyword>
<keyword evidence="10" id="KW-1185">Reference proteome</keyword>
<dbReference type="AlphaFoldDB" id="A0A3S1BE50"/>
<name>A0A3S1BE50_9BACL</name>
<dbReference type="PROSITE" id="PS50850">
    <property type="entry name" value="MFS"/>
    <property type="match status" value="1"/>
</dbReference>
<feature type="transmembrane region" description="Helical" evidence="7">
    <location>
        <begin position="138"/>
        <end position="158"/>
    </location>
</feature>
<keyword evidence="6 7" id="KW-0472">Membrane</keyword>
<dbReference type="RefSeq" id="WP_127195172.1">
    <property type="nucleotide sequence ID" value="NZ_RZNY01000055.1"/>
</dbReference>
<dbReference type="InterPro" id="IPR011701">
    <property type="entry name" value="MFS"/>
</dbReference>
<feature type="transmembrane region" description="Helical" evidence="7">
    <location>
        <begin position="80"/>
        <end position="99"/>
    </location>
</feature>
<feature type="transmembrane region" description="Helical" evidence="7">
    <location>
        <begin position="231"/>
        <end position="247"/>
    </location>
</feature>
<evidence type="ECO:0000313" key="9">
    <source>
        <dbReference type="EMBL" id="RUT38602.1"/>
    </source>
</evidence>
<proteinExistence type="predicted"/>
<dbReference type="Gene3D" id="1.20.1250.20">
    <property type="entry name" value="MFS general substrate transporter like domains"/>
    <property type="match status" value="1"/>
</dbReference>
<keyword evidence="2" id="KW-0813">Transport</keyword>
<dbReference type="GO" id="GO:0022857">
    <property type="term" value="F:transmembrane transporter activity"/>
    <property type="evidence" value="ECO:0007669"/>
    <property type="project" value="InterPro"/>
</dbReference>
<dbReference type="OrthoDB" id="9781469at2"/>
<protein>
    <submittedName>
        <fullName evidence="9">MFS transporter</fullName>
    </submittedName>
</protein>
<reference evidence="9 10" key="1">
    <citation type="submission" date="2018-12" db="EMBL/GenBank/DDBJ databases">
        <authorList>
            <person name="Sun L."/>
            <person name="Chen Z."/>
        </authorList>
    </citation>
    <scope>NUCLEOTIDE SEQUENCE [LARGE SCALE GENOMIC DNA]</scope>
    <source>
        <strain evidence="9 10">DSM 15890</strain>
    </source>
</reference>
<dbReference type="PANTHER" id="PTHR42718:SF47">
    <property type="entry name" value="METHYL VIOLOGEN RESISTANCE PROTEIN SMVA"/>
    <property type="match status" value="1"/>
</dbReference>
<feature type="domain" description="Major facilitator superfamily (MFS) profile" evidence="8">
    <location>
        <begin position="14"/>
        <end position="441"/>
    </location>
</feature>
<dbReference type="InterPro" id="IPR036259">
    <property type="entry name" value="MFS_trans_sf"/>
</dbReference>